<organism evidence="6 7">
    <name type="scientific">Roseofilum casamattae BLCC-M143</name>
    <dbReference type="NCBI Taxonomy" id="3022442"/>
    <lineage>
        <taxon>Bacteria</taxon>
        <taxon>Bacillati</taxon>
        <taxon>Cyanobacteriota</taxon>
        <taxon>Cyanophyceae</taxon>
        <taxon>Desertifilales</taxon>
        <taxon>Desertifilaceae</taxon>
        <taxon>Roseofilum</taxon>
        <taxon>Roseofilum casamattae</taxon>
    </lineage>
</organism>
<dbReference type="Pfam" id="PF02525">
    <property type="entry name" value="Flavodoxin_2"/>
    <property type="match status" value="1"/>
</dbReference>
<gene>
    <name evidence="6" type="ORF">PMH09_15855</name>
</gene>
<name>A0ABT7BZP6_9CYAN</name>
<evidence type="ECO:0000256" key="2">
    <source>
        <dbReference type="ARBA" id="ARBA00022630"/>
    </source>
</evidence>
<sequence length="197" mass="22853">MKNIFIINGHEIYPFSEGKLNATLVDMAKTNLAEKGYEVKITTMQDDYDVEEELAKHQWADAILLQTPVNWMGVTWSFKRYLDYIYSAGLGGQLCNGDGRTRKDPSKQYGTGGTLPDTKYMLSLTFNAPEEAFNDPNQWFFEGKSADDLFWPMHLNFKFFAMQPMETFVCYDVMKNPNLENDFIRFRAHLDRHFPAL</sequence>
<dbReference type="Gene3D" id="3.40.50.360">
    <property type="match status" value="1"/>
</dbReference>
<comment type="cofactor">
    <cofactor evidence="1">
        <name>FAD</name>
        <dbReference type="ChEBI" id="CHEBI:57692"/>
    </cofactor>
</comment>
<evidence type="ECO:0000313" key="6">
    <source>
        <dbReference type="EMBL" id="MDJ1184662.1"/>
    </source>
</evidence>
<dbReference type="PANTHER" id="PTHR46305:SF3">
    <property type="entry name" value="NADPH:QUINONE OXIDOREDUCTASE MDAB"/>
    <property type="match status" value="1"/>
</dbReference>
<dbReference type="Proteomes" id="UP001232992">
    <property type="component" value="Unassembled WGS sequence"/>
</dbReference>
<dbReference type="InterPro" id="IPR052397">
    <property type="entry name" value="NADPH-QR_MdaB"/>
</dbReference>
<reference evidence="6 7" key="1">
    <citation type="submission" date="2023-01" db="EMBL/GenBank/DDBJ databases">
        <title>Novel diversity within Roseofilum (Cyanobacteria; Desertifilaceae) from marine benthic mats with descriptions of four novel species.</title>
        <authorList>
            <person name="Wang Y."/>
            <person name="Berthold D.E."/>
            <person name="Hu J."/>
            <person name="Lefler F.W."/>
            <person name="Laughinghouse H.D. IV."/>
        </authorList>
    </citation>
    <scope>NUCLEOTIDE SEQUENCE [LARGE SCALE GENOMIC DNA]</scope>
    <source>
        <strain evidence="6 7">BLCC-M143</strain>
    </source>
</reference>
<protein>
    <submittedName>
        <fullName evidence="6">NAD(P)H-dependent oxidoreductase</fullName>
    </submittedName>
</protein>
<dbReference type="EMBL" id="JAQOSQ010000017">
    <property type="protein sequence ID" value="MDJ1184662.1"/>
    <property type="molecule type" value="Genomic_DNA"/>
</dbReference>
<keyword evidence="2" id="KW-0285">Flavoprotein</keyword>
<feature type="domain" description="Flavodoxin-like fold" evidence="5">
    <location>
        <begin position="2"/>
        <end position="180"/>
    </location>
</feature>
<dbReference type="RefSeq" id="WP_283759317.1">
    <property type="nucleotide sequence ID" value="NZ_JAQOSQ010000017.1"/>
</dbReference>
<dbReference type="InterPro" id="IPR003680">
    <property type="entry name" value="Flavodoxin_fold"/>
</dbReference>
<accession>A0ABT7BZP6</accession>
<evidence type="ECO:0000256" key="1">
    <source>
        <dbReference type="ARBA" id="ARBA00001974"/>
    </source>
</evidence>
<evidence type="ECO:0000256" key="4">
    <source>
        <dbReference type="ARBA" id="ARBA00037981"/>
    </source>
</evidence>
<keyword evidence="3" id="KW-0274">FAD</keyword>
<proteinExistence type="inferred from homology"/>
<evidence type="ECO:0000313" key="7">
    <source>
        <dbReference type="Proteomes" id="UP001232992"/>
    </source>
</evidence>
<dbReference type="PANTHER" id="PTHR46305">
    <property type="match status" value="1"/>
</dbReference>
<evidence type="ECO:0000256" key="3">
    <source>
        <dbReference type="ARBA" id="ARBA00022827"/>
    </source>
</evidence>
<dbReference type="InterPro" id="IPR029039">
    <property type="entry name" value="Flavoprotein-like_sf"/>
</dbReference>
<comment type="caution">
    <text evidence="6">The sequence shown here is derived from an EMBL/GenBank/DDBJ whole genome shotgun (WGS) entry which is preliminary data.</text>
</comment>
<comment type="similarity">
    <text evidence="4">Belongs to the oxidoreductase MdaB family.</text>
</comment>
<dbReference type="SUPFAM" id="SSF52218">
    <property type="entry name" value="Flavoproteins"/>
    <property type="match status" value="1"/>
</dbReference>
<keyword evidence="7" id="KW-1185">Reference proteome</keyword>
<evidence type="ECO:0000259" key="5">
    <source>
        <dbReference type="Pfam" id="PF02525"/>
    </source>
</evidence>